<evidence type="ECO:0000313" key="14">
    <source>
        <dbReference type="EnsemblProtists" id="Phyra75119"/>
    </source>
</evidence>
<sequence length="866" mass="94371">MAPLAEASAPVLEPVTVLKQKSVHEPEEPQSEASCEEDDDHNDASSSTAETETDDDDEPSTQQETAAAESEYVQQPAKKRVRFNEADVVEFEPTMWTATVSSEGVPIGMSVDVRRRTKRPLDTYENERVIQQRVDRQEYMELGYLEPEERLDILENAGHAISIISHVERETLRINRERWESNEYDLMYQYGLGEVPLMEDGDMDMMLQQDDADDIMHVDDSSEDDFFFGDSGRSMAVDSEVRFAMEDMDAYDAINSRTYDDLSIDYASDCILGDDESSDENNELPYAVDSFDSPLSCDLLEMGTSPSDVSAPSDCMLAAAAAATCAQSAAAAIKASREITPVIAIHAHVAPLSTFACTGGPMLKCDQRTRRCKSYAQAQQLTSPKLPLLMVLSSVARVSTHSLRCSRSLSTAAPFDPQVPHYDVVVVGGGLVGSALACQLKSSPVFKGKNVAVIEPSNPPVAPAVEEDSPDLRVFTITPASKKLLQRTGAWDLIADAHKADFKDMQAWDAMGDGFIRFDAKKAGKDVLGHVLEHRVLVRALHERMNQLAGDSEDSAPLKLYCPAKVKHFQRPTPVSGISEIGLEDGQRLKADLVVAADGGNSIIRTLSALGTWGWDYDQQAVVATVKTDRVNETAWQRFYPTGPVALLPMRDGYSSVVWSCSADMAKELTALSPDEFVERLNEAYAAPPMSPVPPEFPGIPVLSDLVKGVHHAANTIMSAAALTEPFVAPPKAVATVGHRFAFPLKLKHATKYIKPGLALVGDSAHTIHPLAGQGLNLGLGDVQALSDLLVEGVKSGESLSSEHFLQQYEDERMKANITMQLAMDGFKRMFGPTPDAVSVARNVGMGTLNAVEPLKNQIMKYAMGL</sequence>
<dbReference type="EC" id="1.14.15.46" evidence="11"/>
<dbReference type="InterPro" id="IPR051205">
    <property type="entry name" value="UbiH/COQ6_monooxygenase"/>
</dbReference>
<keyword evidence="4 11" id="KW-0831">Ubiquinone biosynthesis</keyword>
<evidence type="ECO:0000256" key="3">
    <source>
        <dbReference type="ARBA" id="ARBA00022630"/>
    </source>
</evidence>
<evidence type="ECO:0000256" key="5">
    <source>
        <dbReference type="ARBA" id="ARBA00022792"/>
    </source>
</evidence>
<dbReference type="InterPro" id="IPR036188">
    <property type="entry name" value="FAD/NAD-bd_sf"/>
</dbReference>
<evidence type="ECO:0000256" key="10">
    <source>
        <dbReference type="ARBA" id="ARBA00023136"/>
    </source>
</evidence>
<dbReference type="PROSITE" id="PS01304">
    <property type="entry name" value="UBIH"/>
    <property type="match status" value="1"/>
</dbReference>
<dbReference type="GO" id="GO:0031314">
    <property type="term" value="C:extrinsic component of mitochondrial inner membrane"/>
    <property type="evidence" value="ECO:0007669"/>
    <property type="project" value="UniProtKB-UniRule"/>
</dbReference>
<dbReference type="Proteomes" id="UP000005238">
    <property type="component" value="Unassembled WGS sequence"/>
</dbReference>
<dbReference type="GO" id="GO:0016491">
    <property type="term" value="F:oxidoreductase activity"/>
    <property type="evidence" value="ECO:0000318"/>
    <property type="project" value="GO_Central"/>
</dbReference>
<evidence type="ECO:0000256" key="9">
    <source>
        <dbReference type="ARBA" id="ARBA00023128"/>
    </source>
</evidence>
<keyword evidence="7 11" id="KW-0560">Oxidoreductase</keyword>
<evidence type="ECO:0000256" key="2">
    <source>
        <dbReference type="ARBA" id="ARBA00005349"/>
    </source>
</evidence>
<dbReference type="PRINTS" id="PR00420">
    <property type="entry name" value="RNGMNOXGNASE"/>
</dbReference>
<comment type="catalytic activity">
    <reaction evidence="11">
        <text>a 4-hydroxy-3-(all-trans-polyprenyl)benzoate + 2 reduced [2Fe-2S]-[ferredoxin] + O2 + 2 H(+) = a 3,4-dihydroxy-5-(all-trans-polyprenyl)benzoate + 2 oxidized [2Fe-2S]-[ferredoxin] + H2O</text>
        <dbReference type="Rhea" id="RHEA:81195"/>
        <dbReference type="Rhea" id="RHEA-COMP:9514"/>
        <dbReference type="Rhea" id="RHEA-COMP:10000"/>
        <dbReference type="Rhea" id="RHEA-COMP:10001"/>
        <dbReference type="Rhea" id="RHEA-COMP:10930"/>
        <dbReference type="ChEBI" id="CHEBI:15377"/>
        <dbReference type="ChEBI" id="CHEBI:15378"/>
        <dbReference type="ChEBI" id="CHEBI:15379"/>
        <dbReference type="ChEBI" id="CHEBI:33737"/>
        <dbReference type="ChEBI" id="CHEBI:33738"/>
        <dbReference type="ChEBI" id="CHEBI:64694"/>
        <dbReference type="ChEBI" id="CHEBI:78396"/>
        <dbReference type="EC" id="1.14.15.45"/>
    </reaction>
</comment>
<dbReference type="PANTHER" id="PTHR43876:SF7">
    <property type="entry name" value="UBIQUINONE BIOSYNTHESIS MONOOXYGENASE COQ6, MITOCHONDRIAL"/>
    <property type="match status" value="1"/>
</dbReference>
<evidence type="ECO:0000256" key="6">
    <source>
        <dbReference type="ARBA" id="ARBA00022827"/>
    </source>
</evidence>
<evidence type="ECO:0000256" key="1">
    <source>
        <dbReference type="ARBA" id="ARBA00001974"/>
    </source>
</evidence>
<dbReference type="EnsemblProtists" id="Phyra75119">
    <property type="protein sequence ID" value="Phyra75119"/>
    <property type="gene ID" value="Phyra75119"/>
</dbReference>
<comment type="subcellular location">
    <subcellularLocation>
        <location evidence="11">Mitochondrion inner membrane</location>
        <topology evidence="11">Peripheral membrane protein</topology>
        <orientation evidence="11">Matrix side</orientation>
    </subcellularLocation>
</comment>
<keyword evidence="5 11" id="KW-0999">Mitochondrion inner membrane</keyword>
<name>H3GGX4_PHYRM</name>
<keyword evidence="15" id="KW-1185">Reference proteome</keyword>
<dbReference type="InterPro" id="IPR000689">
    <property type="entry name" value="UbQ_mOase_COQ6"/>
</dbReference>
<dbReference type="Gene3D" id="3.50.50.60">
    <property type="entry name" value="FAD/NAD(P)-binding domain"/>
    <property type="match status" value="2"/>
</dbReference>
<comment type="pathway">
    <text evidence="11">Cofactor biosynthesis; ubiquinone biosynthesis.</text>
</comment>
<evidence type="ECO:0000256" key="8">
    <source>
        <dbReference type="ARBA" id="ARBA00023033"/>
    </source>
</evidence>
<dbReference type="HAMAP" id="MF_03193">
    <property type="entry name" value="COQ6_monooxygenase"/>
    <property type="match status" value="1"/>
</dbReference>
<feature type="domain" description="FAD-binding" evidence="13">
    <location>
        <begin position="725"/>
        <end position="815"/>
    </location>
</feature>
<evidence type="ECO:0000256" key="12">
    <source>
        <dbReference type="SAM" id="MobiDB-lite"/>
    </source>
</evidence>
<reference evidence="15" key="1">
    <citation type="journal article" date="2006" name="Science">
        <title>Phytophthora genome sequences uncover evolutionary origins and mechanisms of pathogenesis.</title>
        <authorList>
            <person name="Tyler B.M."/>
            <person name="Tripathy S."/>
            <person name="Zhang X."/>
            <person name="Dehal P."/>
            <person name="Jiang R.H."/>
            <person name="Aerts A."/>
            <person name="Arredondo F.D."/>
            <person name="Baxter L."/>
            <person name="Bensasson D."/>
            <person name="Beynon J.L."/>
            <person name="Chapman J."/>
            <person name="Damasceno C.M."/>
            <person name="Dorrance A.E."/>
            <person name="Dou D."/>
            <person name="Dickerman A.W."/>
            <person name="Dubchak I.L."/>
            <person name="Garbelotto M."/>
            <person name="Gijzen M."/>
            <person name="Gordon S.G."/>
            <person name="Govers F."/>
            <person name="Grunwald N.J."/>
            <person name="Huang W."/>
            <person name="Ivors K.L."/>
            <person name="Jones R.W."/>
            <person name="Kamoun S."/>
            <person name="Krampis K."/>
            <person name="Lamour K.H."/>
            <person name="Lee M.K."/>
            <person name="McDonald W.H."/>
            <person name="Medina M."/>
            <person name="Meijer H.J."/>
            <person name="Nordberg E.K."/>
            <person name="Maclean D.J."/>
            <person name="Ospina-Giraldo M.D."/>
            <person name="Morris P.F."/>
            <person name="Phuntumart V."/>
            <person name="Putnam N.H."/>
            <person name="Rash S."/>
            <person name="Rose J.K."/>
            <person name="Sakihama Y."/>
            <person name="Salamov A.A."/>
            <person name="Savidor A."/>
            <person name="Scheuring C.F."/>
            <person name="Smith B.M."/>
            <person name="Sobral B.W."/>
            <person name="Terry A."/>
            <person name="Torto-Alalibo T.A."/>
            <person name="Win J."/>
            <person name="Xu Z."/>
            <person name="Zhang H."/>
            <person name="Grigoriev I.V."/>
            <person name="Rokhsar D.S."/>
            <person name="Boore J.L."/>
        </authorList>
    </citation>
    <scope>NUCLEOTIDE SEQUENCE [LARGE SCALE GENOMIC DNA]</scope>
    <source>
        <strain evidence="15">Pr102</strain>
    </source>
</reference>
<accession>H3GGX4</accession>
<dbReference type="AlphaFoldDB" id="H3GGX4"/>
<comment type="catalytic activity">
    <reaction evidence="11">
        <text>a 2-methoxy-6-(all-trans-polyprenyl)phenol + 2 reduced [2Fe-2S]-[ferredoxin] + O2 + 2 H(+) = a 2-methoxy-6-(all-trans-polyprenyl)benzene-1,4-diol + 2 oxidized [2Fe-2S]-[ferredoxin] + H2O</text>
        <dbReference type="Rhea" id="RHEA:81183"/>
        <dbReference type="Rhea" id="RHEA-COMP:9551"/>
        <dbReference type="Rhea" id="RHEA-COMP:10000"/>
        <dbReference type="Rhea" id="RHEA-COMP:10001"/>
        <dbReference type="Rhea" id="RHEA-COMP:10858"/>
        <dbReference type="ChEBI" id="CHEBI:15377"/>
        <dbReference type="ChEBI" id="CHEBI:15378"/>
        <dbReference type="ChEBI" id="CHEBI:15379"/>
        <dbReference type="ChEBI" id="CHEBI:33737"/>
        <dbReference type="ChEBI" id="CHEBI:33738"/>
        <dbReference type="ChEBI" id="CHEBI:62731"/>
        <dbReference type="ChEBI" id="CHEBI:84166"/>
        <dbReference type="EC" id="1.14.15.46"/>
    </reaction>
</comment>
<dbReference type="InParanoid" id="H3GGX4"/>
<dbReference type="GO" id="GO:0006744">
    <property type="term" value="P:ubiquinone biosynthetic process"/>
    <property type="evidence" value="ECO:0000318"/>
    <property type="project" value="GO_Central"/>
</dbReference>
<dbReference type="EMBL" id="DS566008">
    <property type="status" value="NOT_ANNOTATED_CDS"/>
    <property type="molecule type" value="Genomic_DNA"/>
</dbReference>
<dbReference type="FunFam" id="3.50.50.60:FF:000021">
    <property type="entry name" value="Ubiquinone biosynthesis monooxygenase COQ6"/>
    <property type="match status" value="1"/>
</dbReference>
<feature type="domain" description="FAD-binding" evidence="13">
    <location>
        <begin position="422"/>
        <end position="688"/>
    </location>
</feature>
<keyword evidence="6 11" id="KW-0274">FAD</keyword>
<evidence type="ECO:0000313" key="15">
    <source>
        <dbReference type="Proteomes" id="UP000005238"/>
    </source>
</evidence>
<dbReference type="InterPro" id="IPR018168">
    <property type="entry name" value="Ubi_Hdrlase_CS"/>
</dbReference>
<dbReference type="SUPFAM" id="SSF51905">
    <property type="entry name" value="FAD/NAD(P)-binding domain"/>
    <property type="match status" value="1"/>
</dbReference>
<keyword evidence="8 11" id="KW-0503">Monooxygenase</keyword>
<dbReference type="GO" id="GO:0071949">
    <property type="term" value="F:FAD binding"/>
    <property type="evidence" value="ECO:0007669"/>
    <property type="project" value="InterPro"/>
</dbReference>
<feature type="compositionally biased region" description="Acidic residues" evidence="12">
    <location>
        <begin position="28"/>
        <end position="41"/>
    </location>
</feature>
<dbReference type="VEuPathDB" id="FungiDB:KRP23_573"/>
<dbReference type="STRING" id="164328.H3GGX4"/>
<dbReference type="HOGENOM" id="CLU_331074_0_0_1"/>
<keyword evidence="9 11" id="KW-0496">Mitochondrion</keyword>
<feature type="region of interest" description="Disordered" evidence="12">
    <location>
        <begin position="1"/>
        <end position="78"/>
    </location>
</feature>
<dbReference type="GO" id="GO:0016712">
    <property type="term" value="F:oxidoreductase activity, acting on paired donors, with incorporation or reduction of molecular oxygen, reduced flavin or flavoprotein as one donor, and incorporation of one atom of oxygen"/>
    <property type="evidence" value="ECO:0007669"/>
    <property type="project" value="UniProtKB-UniRule"/>
</dbReference>
<dbReference type="PANTHER" id="PTHR43876">
    <property type="entry name" value="UBIQUINONE BIOSYNTHESIS MONOOXYGENASE COQ6, MITOCHONDRIAL"/>
    <property type="match status" value="1"/>
</dbReference>
<comment type="function">
    <text evidence="11">FAD-dependent monooxygenase required for two non-consecutive steps during ubiquinone biosynthesis. Required for the C5-ring hydroxylation during ubiquinone biosynthesis by catalyzing the hydroxylation of 4-hydroxy-3-(all-trans-polyprenyl)benzoic acid to 3,4-dihydroxy-5-(all-trans-polyprenyl)benzoic acid. Also acts downstream of coq4, for the C1-hydroxylation during ubiquinone biosynthesis by catalyzing the hydroxylation of 2-methoxy-6-(all-trans-polyprenyl)phenol to 2-methoxy-6-(all-trans-polyprenyl)benzene-1,4-diol. The electrons required for the hydroxylation reaction are funneled indirectly to coq6 from NADPH via a ferredoxin/ferredoxin reductase system.</text>
</comment>
<proteinExistence type="inferred from homology"/>
<dbReference type="GO" id="GO:0120538">
    <property type="term" value="F:2-methoxy-6-polyprenolphenol 4-hydroxylase activity"/>
    <property type="evidence" value="ECO:0007669"/>
    <property type="project" value="UniProtKB-EC"/>
</dbReference>
<dbReference type="VEuPathDB" id="FungiDB:KRP22_6523"/>
<protein>
    <recommendedName>
        <fullName evidence="11">Ubiquinone biosynthesis monooxygenase COQ6, mitochondrial</fullName>
        <ecNumber evidence="11">1.14.15.45</ecNumber>
    </recommendedName>
    <alternativeName>
        <fullName evidence="11">2-methoxy-6-polyprenolphenol 4-hydroxylase</fullName>
        <ecNumber evidence="11">1.14.15.46</ecNumber>
    </alternativeName>
</protein>
<dbReference type="eggNOG" id="KOG3855">
    <property type="taxonomic scope" value="Eukaryota"/>
</dbReference>
<comment type="cofactor">
    <cofactor evidence="1 11">
        <name>FAD</name>
        <dbReference type="ChEBI" id="CHEBI:57692"/>
    </cofactor>
</comment>
<dbReference type="GO" id="GO:0106364">
    <property type="term" value="F:4-hydroxy-3-all-trans-polyprenylbenzoate oxygenase activity"/>
    <property type="evidence" value="ECO:0007669"/>
    <property type="project" value="UniProtKB-EC"/>
</dbReference>
<dbReference type="InterPro" id="IPR002938">
    <property type="entry name" value="FAD-bd"/>
</dbReference>
<dbReference type="VEuPathDB" id="FungiDB:KRP22_6524"/>
<dbReference type="UniPathway" id="UPA00232"/>
<dbReference type="VEuPathDB" id="FungiDB:KRP23_574"/>
<dbReference type="Pfam" id="PF01494">
    <property type="entry name" value="FAD_binding_3"/>
    <property type="match status" value="2"/>
</dbReference>
<dbReference type="GO" id="GO:0005739">
    <property type="term" value="C:mitochondrion"/>
    <property type="evidence" value="ECO:0000318"/>
    <property type="project" value="GO_Central"/>
</dbReference>
<evidence type="ECO:0000256" key="4">
    <source>
        <dbReference type="ARBA" id="ARBA00022688"/>
    </source>
</evidence>
<organism evidence="14 15">
    <name type="scientific">Phytophthora ramorum</name>
    <name type="common">Sudden oak death agent</name>
    <dbReference type="NCBI Taxonomy" id="164328"/>
    <lineage>
        <taxon>Eukaryota</taxon>
        <taxon>Sar</taxon>
        <taxon>Stramenopiles</taxon>
        <taxon>Oomycota</taxon>
        <taxon>Peronosporomycetes</taxon>
        <taxon>Peronosporales</taxon>
        <taxon>Peronosporaceae</taxon>
        <taxon>Phytophthora</taxon>
    </lineage>
</organism>
<dbReference type="EC" id="1.14.15.45" evidence="11"/>
<keyword evidence="10 11" id="KW-0472">Membrane</keyword>
<dbReference type="NCBIfam" id="TIGR01988">
    <property type="entry name" value="Ubi-OHases"/>
    <property type="match status" value="1"/>
</dbReference>
<evidence type="ECO:0000259" key="13">
    <source>
        <dbReference type="Pfam" id="PF01494"/>
    </source>
</evidence>
<keyword evidence="3 11" id="KW-0285">Flavoprotein</keyword>
<reference evidence="14" key="2">
    <citation type="submission" date="2015-06" db="UniProtKB">
        <authorList>
            <consortium name="EnsemblProtists"/>
        </authorList>
    </citation>
    <scope>IDENTIFICATION</scope>
    <source>
        <strain evidence="14">Pr102</strain>
    </source>
</reference>
<evidence type="ECO:0000256" key="11">
    <source>
        <dbReference type="HAMAP-Rule" id="MF_03193"/>
    </source>
</evidence>
<comment type="similarity">
    <text evidence="2 11">Belongs to the UbiH/COQ6 family.</text>
</comment>
<evidence type="ECO:0000256" key="7">
    <source>
        <dbReference type="ARBA" id="ARBA00023002"/>
    </source>
</evidence>
<comment type="subunit">
    <text evidence="11">Component of a multi-subunit COQ enzyme complex.</text>
</comment>
<dbReference type="InterPro" id="IPR010971">
    <property type="entry name" value="UbiH/COQ6"/>
</dbReference>